<accession>A0A828RMH8</accession>
<feature type="domain" description="DHHA1" evidence="2">
    <location>
        <begin position="252"/>
        <end position="335"/>
    </location>
</feature>
<evidence type="ECO:0000313" key="3">
    <source>
        <dbReference type="EMBL" id="EGC15731.1"/>
    </source>
</evidence>
<evidence type="ECO:0000259" key="1">
    <source>
        <dbReference type="Pfam" id="PF01368"/>
    </source>
</evidence>
<dbReference type="InterPro" id="IPR051319">
    <property type="entry name" value="Oligoribo/pAp-PDE_c-di-AMP_PDE"/>
</dbReference>
<feature type="domain" description="DDH" evidence="1">
    <location>
        <begin position="40"/>
        <end position="178"/>
    </location>
</feature>
<reference evidence="3 4" key="1">
    <citation type="submission" date="2011-01" db="EMBL/GenBank/DDBJ databases">
        <authorList>
            <person name="Muzny D."/>
            <person name="Qin X."/>
            <person name="Buhay C."/>
            <person name="Dugan-Rocha S."/>
            <person name="Ding Y."/>
            <person name="Chen G."/>
            <person name="Hawes A."/>
            <person name="Holder M."/>
            <person name="Jhangiani S."/>
            <person name="Johnson A."/>
            <person name="Khan Z."/>
            <person name="Li Z."/>
            <person name="Liu W."/>
            <person name="Liu X."/>
            <person name="Perez L."/>
            <person name="Shen H."/>
            <person name="Wang Q."/>
            <person name="Watt J."/>
            <person name="Xi L."/>
            <person name="Xin Y."/>
            <person name="Zhou J."/>
            <person name="Deng J."/>
            <person name="Jiang H."/>
            <person name="Liu Y."/>
            <person name="Qu J."/>
            <person name="Song X.-Z."/>
            <person name="Zhang L."/>
            <person name="Villasana D."/>
            <person name="Johnson A."/>
            <person name="Liu J."/>
            <person name="Liyanage D."/>
            <person name="Lorensuhewa L."/>
            <person name="Robinson T."/>
            <person name="Song A."/>
            <person name="Song B.-B."/>
            <person name="Dinh H."/>
            <person name="Thornton R."/>
            <person name="Coyle M."/>
            <person name="Francisco L."/>
            <person name="Jackson L."/>
            <person name="Javaid M."/>
            <person name="Korchina V."/>
            <person name="Kovar C."/>
            <person name="Mata R."/>
            <person name="Mathew T."/>
            <person name="Ngo R."/>
            <person name="Nguyen L."/>
            <person name="Nguyen N."/>
            <person name="Okwuonu G."/>
            <person name="Ongeri F."/>
            <person name="Pham C."/>
            <person name="Simmons D."/>
            <person name="Wilczek-Boney K."/>
            <person name="Hale W."/>
            <person name="Jakkamsetti A."/>
            <person name="Pham P."/>
            <person name="Ruth R."/>
            <person name="San Lucas F."/>
            <person name="Warren J."/>
            <person name="Zhang J."/>
            <person name="Zhao Z."/>
            <person name="Zhou C."/>
            <person name="Zhu D."/>
            <person name="Lee S."/>
            <person name="Bess C."/>
            <person name="Blankenburg K."/>
            <person name="Forbes L."/>
            <person name="Fu Q."/>
            <person name="Gubbala S."/>
            <person name="Hirani K."/>
            <person name="Jayaseelan J.C."/>
            <person name="Lara F."/>
            <person name="Munidasa M."/>
            <person name="Palculict T."/>
            <person name="Patil S."/>
            <person name="Pu L.-L."/>
            <person name="Saada N."/>
            <person name="Tang L."/>
            <person name="Weissenberger G."/>
            <person name="Zhu Y."/>
            <person name="Hemphill L."/>
            <person name="Shang Y."/>
            <person name="Youmans B."/>
            <person name="Ayvaz T."/>
            <person name="Ross M."/>
            <person name="Santibanez J."/>
            <person name="Aqrawi P."/>
            <person name="Gross S."/>
            <person name="Joshi V."/>
            <person name="Fowler G."/>
            <person name="Nazareth L."/>
            <person name="Reid J."/>
            <person name="Worley K."/>
            <person name="Petrosino J."/>
            <person name="Highlander S."/>
            <person name="Gibbs R."/>
        </authorList>
    </citation>
    <scope>NUCLEOTIDE SEQUENCE [LARGE SCALE GENOMIC DNA]</scope>
    <source>
        <strain evidence="3 4">MM4-1A</strain>
    </source>
</reference>
<dbReference type="PANTHER" id="PTHR47618">
    <property type="entry name" value="BIFUNCTIONAL OLIGORIBONUCLEASE AND PAP PHOSPHATASE NRNA"/>
    <property type="match status" value="1"/>
</dbReference>
<sequence>MLIAFIAILKDSVKFYSGKENSIMADPLTAIFEQIKKYNKIIIHRHQRPDPDAIGSQVGLAEILRASFPYKQIYVVGKHIPGFDWIGEMDTIDNQTFDDALVIVTDTANAPRIDDRRFDNGDELIKIDHHPNDEPFGDIMWVEPDASSCSEMIYSFYQRFAKELTLPQKAAHALYAGIIGDTGRFLYPATTPRTMLVAGSLMAAGANAAEISQHENEITLPVARLSAYVYENLQILDNGAAYVILTNEILEQFGLTEAGTSAIVSLPGRIHDVIAWAIFVEQEDGHYRIRLRSKGPTINELAKQHDGGGHPLASGAKAKDEAEIKQVIDELDQLTQSYANQK</sequence>
<evidence type="ECO:0000259" key="2">
    <source>
        <dbReference type="Pfam" id="PF02272"/>
    </source>
</evidence>
<dbReference type="InterPro" id="IPR001667">
    <property type="entry name" value="DDH_dom"/>
</dbReference>
<dbReference type="Pfam" id="PF02272">
    <property type="entry name" value="DHHA1"/>
    <property type="match status" value="1"/>
</dbReference>
<dbReference type="GO" id="GO:0003676">
    <property type="term" value="F:nucleic acid binding"/>
    <property type="evidence" value="ECO:0007669"/>
    <property type="project" value="InterPro"/>
</dbReference>
<name>A0A828RMH8_LIMRT</name>
<dbReference type="Proteomes" id="UP000004335">
    <property type="component" value="Unassembled WGS sequence"/>
</dbReference>
<dbReference type="Pfam" id="PF01368">
    <property type="entry name" value="DHH"/>
    <property type="match status" value="1"/>
</dbReference>
<dbReference type="SUPFAM" id="SSF64182">
    <property type="entry name" value="DHH phosphoesterases"/>
    <property type="match status" value="1"/>
</dbReference>
<dbReference type="Gene3D" id="3.10.310.30">
    <property type="match status" value="1"/>
</dbReference>
<dbReference type="InterPro" id="IPR003156">
    <property type="entry name" value="DHHA1_dom"/>
</dbReference>
<dbReference type="PANTHER" id="PTHR47618:SF1">
    <property type="entry name" value="BIFUNCTIONAL OLIGORIBONUCLEASE AND PAP PHOSPHATASE NRNA"/>
    <property type="match status" value="1"/>
</dbReference>
<dbReference type="InterPro" id="IPR038763">
    <property type="entry name" value="DHH_sf"/>
</dbReference>
<comment type="caution">
    <text evidence="3">The sequence shown here is derived from an EMBL/GenBank/DDBJ whole genome shotgun (WGS) entry which is preliminary data.</text>
</comment>
<gene>
    <name evidence="3" type="ORF">HMPREF0536_10576</name>
</gene>
<dbReference type="EMBL" id="ACGX02000005">
    <property type="protein sequence ID" value="EGC15731.1"/>
    <property type="molecule type" value="Genomic_DNA"/>
</dbReference>
<proteinExistence type="predicted"/>
<organism evidence="3 4">
    <name type="scientific">Limosilactobacillus reuteri MM4-1A</name>
    <dbReference type="NCBI Taxonomy" id="548485"/>
    <lineage>
        <taxon>Bacteria</taxon>
        <taxon>Bacillati</taxon>
        <taxon>Bacillota</taxon>
        <taxon>Bacilli</taxon>
        <taxon>Lactobacillales</taxon>
        <taxon>Lactobacillaceae</taxon>
        <taxon>Limosilactobacillus</taxon>
    </lineage>
</organism>
<protein>
    <submittedName>
        <fullName evidence="3">DHHA1 domain protein</fullName>
    </submittedName>
</protein>
<evidence type="ECO:0000313" key="4">
    <source>
        <dbReference type="Proteomes" id="UP000004335"/>
    </source>
</evidence>
<dbReference type="AlphaFoldDB" id="A0A828RMH8"/>
<dbReference type="Gene3D" id="3.90.1640.10">
    <property type="entry name" value="inorganic pyrophosphatase (n-terminal core)"/>
    <property type="match status" value="1"/>
</dbReference>